<feature type="transmembrane region" description="Helical" evidence="2">
    <location>
        <begin position="257"/>
        <end position="275"/>
    </location>
</feature>
<dbReference type="EMBL" id="FLQV01002890">
    <property type="protein sequence ID" value="SBT01928.1"/>
    <property type="molecule type" value="Genomic_DNA"/>
</dbReference>
<dbReference type="AlphaFoldDB" id="A0A1A8X9K8"/>
<sequence length="329" mass="38920">MEYADDLLKESDECKKYNEFNNVNIPNDYESSFNDALKMEPSNNIIKDICGKLAGNLKNISQSTESAKNNEQKCGYLHFWLYDNISRNFENNDRIKDITENITDGWINYNHIISNENCSIRFSSDINLKKWIEGKFLHDYFKNFDYLKKTYGFNDYKCEEYSKYISHINMLYKNYKNIYYYSYDINRHLLSYSSEIYDPTKLISELQCENKKTVMALHALQPVSSREILKEDHSLSTLEQKNAYKHSPSADFNSSSIVGVSISLIGMFFCFFTAYRFTPLGARIKEEIKKKKQIRDNIDNVTKKLLKEQLEYTDINHNYSIFRVPYNHE</sequence>
<reference evidence="4" key="1">
    <citation type="submission" date="2016-05" db="EMBL/GenBank/DDBJ databases">
        <authorList>
            <person name="Naeem Raeece"/>
        </authorList>
    </citation>
    <scope>NUCLEOTIDE SEQUENCE [LARGE SCALE GENOMIC DNA]</scope>
</reference>
<dbReference type="InterPro" id="IPR008780">
    <property type="entry name" value="Plasmodium_Vir"/>
</dbReference>
<organism evidence="3 4">
    <name type="scientific">Plasmodium ovale curtisi</name>
    <dbReference type="NCBI Taxonomy" id="864141"/>
    <lineage>
        <taxon>Eukaryota</taxon>
        <taxon>Sar</taxon>
        <taxon>Alveolata</taxon>
        <taxon>Apicomplexa</taxon>
        <taxon>Aconoidasida</taxon>
        <taxon>Haemosporida</taxon>
        <taxon>Plasmodiidae</taxon>
        <taxon>Plasmodium</taxon>
        <taxon>Plasmodium (Plasmodium)</taxon>
    </lineage>
</organism>
<protein>
    <submittedName>
        <fullName evidence="3">PIR Superfamily Protein</fullName>
    </submittedName>
</protein>
<dbReference type="Pfam" id="PF05795">
    <property type="entry name" value="Plasmodium_Vir"/>
    <property type="match status" value="2"/>
</dbReference>
<keyword evidence="2" id="KW-0472">Membrane</keyword>
<feature type="coiled-coil region" evidence="1">
    <location>
        <begin position="284"/>
        <end position="311"/>
    </location>
</feature>
<dbReference type="Proteomes" id="UP000078546">
    <property type="component" value="Unassembled WGS sequence"/>
</dbReference>
<name>A0A1A8X9K8_PLAOA</name>
<evidence type="ECO:0000313" key="4">
    <source>
        <dbReference type="Proteomes" id="UP000078546"/>
    </source>
</evidence>
<gene>
    <name evidence="3" type="ORF">POVCU1_071000</name>
</gene>
<proteinExistence type="predicted"/>
<evidence type="ECO:0000256" key="2">
    <source>
        <dbReference type="SAM" id="Phobius"/>
    </source>
</evidence>
<keyword evidence="2" id="KW-1133">Transmembrane helix</keyword>
<evidence type="ECO:0000313" key="3">
    <source>
        <dbReference type="EMBL" id="SBT01928.1"/>
    </source>
</evidence>
<evidence type="ECO:0000256" key="1">
    <source>
        <dbReference type="SAM" id="Coils"/>
    </source>
</evidence>
<accession>A0A1A8X9K8</accession>
<keyword evidence="1" id="KW-0175">Coiled coil</keyword>
<keyword evidence="2" id="KW-0812">Transmembrane</keyword>